<protein>
    <recommendedName>
        <fullName evidence="1">Acyl-CoA dehydrogenase/oxidase N-terminal domain-containing protein</fullName>
    </recommendedName>
</protein>
<dbReference type="AlphaFoldDB" id="A0A6J4S3U2"/>
<dbReference type="GO" id="GO:0016627">
    <property type="term" value="F:oxidoreductase activity, acting on the CH-CH group of donors"/>
    <property type="evidence" value="ECO:0007669"/>
    <property type="project" value="InterPro"/>
</dbReference>
<feature type="domain" description="Acyl-CoA dehydrogenase/oxidase N-terminal" evidence="1">
    <location>
        <begin position="6"/>
        <end position="86"/>
    </location>
</feature>
<sequence>MNLALSDEQEFLRDAARDALSRFKTIEAAREGLEDRSALPDLWPSVVEAGWTGLLVSEEHGGAGLGAFEAMLVLEECGKVLAPTPLLGLLPATYLLDRGASQHVEAVAAGERRAVYLPARPPSDTEPRWTVEAPAGLTRAAAPVVAADGSVSGRVAWVPDAPGADLFVVVGVDPAG</sequence>
<feature type="non-terminal residue" evidence="2">
    <location>
        <position position="176"/>
    </location>
</feature>
<dbReference type="InterPro" id="IPR013786">
    <property type="entry name" value="AcylCoA_DH/ox_N"/>
</dbReference>
<accession>A0A6J4S3U2</accession>
<evidence type="ECO:0000259" key="1">
    <source>
        <dbReference type="Pfam" id="PF02771"/>
    </source>
</evidence>
<dbReference type="EMBL" id="CADCVO010000223">
    <property type="protein sequence ID" value="CAA9485595.1"/>
    <property type="molecule type" value="Genomic_DNA"/>
</dbReference>
<gene>
    <name evidence="2" type="ORF">AVDCRST_MAG13-1425</name>
</gene>
<reference evidence="2" key="1">
    <citation type="submission" date="2020-02" db="EMBL/GenBank/DDBJ databases">
        <authorList>
            <person name="Meier V. D."/>
        </authorList>
    </citation>
    <scope>NUCLEOTIDE SEQUENCE</scope>
    <source>
        <strain evidence="2">AVDCRST_MAG13</strain>
    </source>
</reference>
<dbReference type="GO" id="GO:0050660">
    <property type="term" value="F:flavin adenine dinucleotide binding"/>
    <property type="evidence" value="ECO:0007669"/>
    <property type="project" value="InterPro"/>
</dbReference>
<evidence type="ECO:0000313" key="2">
    <source>
        <dbReference type="EMBL" id="CAA9485595.1"/>
    </source>
</evidence>
<dbReference type="Gene3D" id="1.10.540.10">
    <property type="entry name" value="Acyl-CoA dehydrogenase/oxidase, N-terminal domain"/>
    <property type="match status" value="1"/>
</dbReference>
<dbReference type="InterPro" id="IPR009100">
    <property type="entry name" value="AcylCoA_DH/oxidase_NM_dom_sf"/>
</dbReference>
<organism evidence="2">
    <name type="scientific">uncultured Solirubrobacteraceae bacterium</name>
    <dbReference type="NCBI Taxonomy" id="1162706"/>
    <lineage>
        <taxon>Bacteria</taxon>
        <taxon>Bacillati</taxon>
        <taxon>Actinomycetota</taxon>
        <taxon>Thermoleophilia</taxon>
        <taxon>Solirubrobacterales</taxon>
        <taxon>Solirubrobacteraceae</taxon>
        <taxon>environmental samples</taxon>
    </lineage>
</organism>
<dbReference type="InterPro" id="IPR037069">
    <property type="entry name" value="AcylCoA_DH/ox_N_sf"/>
</dbReference>
<dbReference type="SUPFAM" id="SSF56645">
    <property type="entry name" value="Acyl-CoA dehydrogenase NM domain-like"/>
    <property type="match status" value="1"/>
</dbReference>
<dbReference type="Pfam" id="PF02771">
    <property type="entry name" value="Acyl-CoA_dh_N"/>
    <property type="match status" value="1"/>
</dbReference>
<proteinExistence type="predicted"/>
<name>A0A6J4S3U2_9ACTN</name>